<dbReference type="CDD" id="cd06558">
    <property type="entry name" value="crotonase-like"/>
    <property type="match status" value="1"/>
</dbReference>
<dbReference type="OrthoDB" id="9777711at2"/>
<evidence type="ECO:0000256" key="1">
    <source>
        <dbReference type="ARBA" id="ARBA00005254"/>
    </source>
</evidence>
<keyword evidence="3" id="KW-1185">Reference proteome</keyword>
<dbReference type="AlphaFoldDB" id="A0A1A9GG77"/>
<sequence length="294" mass="31421">MSQTSHDTLDIAVDGDGVATLTLDRPEALNAFDLTMARELESVFRTELTGDDVRAVVVTGAGRAFCAGMDLSAEGNVFGLDESVRPSPEEFRAAYDEAPYDAGVRDTGGKVTLAIHALPKPVIAAINGPAVGIGATMTLAMDLRLASTKAKIGFVFGRLGIVPEAASSWFLPRIVGIQQALEWVYAADVLTAEQALEGRLLRSVHEPDDLLPAALELARSFVRDRSPVALGLAKQMLYRNSALAHPLEAHLSDSLAMYWTSLGDGKEGVAAFREKRTPQFEGKASALPRIHPVV</sequence>
<reference evidence="2 3" key="1">
    <citation type="submission" date="2016-03" db="EMBL/GenBank/DDBJ databases">
        <title>Complete genome sequence of a soil Actinobacterium, Nocardioides dokdonensis FR1436.</title>
        <authorList>
            <person name="Kwon S.-K."/>
            <person name="Kim K."/>
            <person name="Kim J.F."/>
        </authorList>
    </citation>
    <scope>NUCLEOTIDE SEQUENCE [LARGE SCALE GENOMIC DNA]</scope>
    <source>
        <strain evidence="2 3">FR1436</strain>
    </source>
</reference>
<dbReference type="InterPro" id="IPR029045">
    <property type="entry name" value="ClpP/crotonase-like_dom_sf"/>
</dbReference>
<dbReference type="NCBIfam" id="NF006109">
    <property type="entry name" value="PRK08260.1"/>
    <property type="match status" value="1"/>
</dbReference>
<dbReference type="STRING" id="1300347.I601_0169"/>
<proteinExistence type="inferred from homology"/>
<dbReference type="GO" id="GO:0016853">
    <property type="term" value="F:isomerase activity"/>
    <property type="evidence" value="ECO:0007669"/>
    <property type="project" value="UniProtKB-KW"/>
</dbReference>
<dbReference type="KEGG" id="ndk:I601_0169"/>
<dbReference type="InterPro" id="IPR051053">
    <property type="entry name" value="ECH/Chromodomain_protein"/>
</dbReference>
<evidence type="ECO:0000313" key="3">
    <source>
        <dbReference type="Proteomes" id="UP000077868"/>
    </source>
</evidence>
<protein>
    <submittedName>
        <fullName evidence="2">1,2-epoxyphenylacetyl-CoA isomerase</fullName>
        <ecNumber evidence="2">5.3.3.18</ecNumber>
    </submittedName>
</protein>
<dbReference type="PANTHER" id="PTHR43684:SF4">
    <property type="entry name" value="ENOYL-COA HYDRATASE_ISOMERASE FAMILY PROTEIN (AFU_ORTHOLOGUE AFUA_1G01890)"/>
    <property type="match status" value="1"/>
</dbReference>
<name>A0A1A9GG77_9ACTN</name>
<comment type="similarity">
    <text evidence="1">Belongs to the enoyl-CoA hydratase/isomerase family.</text>
</comment>
<gene>
    <name evidence="2" type="primary">paaG_1</name>
    <name evidence="2" type="ORF">I601_0169</name>
</gene>
<keyword evidence="2" id="KW-0413">Isomerase</keyword>
<dbReference type="PANTHER" id="PTHR43684">
    <property type="match status" value="1"/>
</dbReference>
<dbReference type="Proteomes" id="UP000077868">
    <property type="component" value="Chromosome"/>
</dbReference>
<dbReference type="PATRIC" id="fig|1300347.3.peg.172"/>
<dbReference type="Gene3D" id="1.10.12.10">
    <property type="entry name" value="Lyase 2-enoyl-coa Hydratase, Chain A, domain 2"/>
    <property type="match status" value="1"/>
</dbReference>
<dbReference type="RefSeq" id="WP_068105229.1">
    <property type="nucleotide sequence ID" value="NZ_CP015079.1"/>
</dbReference>
<evidence type="ECO:0000313" key="2">
    <source>
        <dbReference type="EMBL" id="ANH36623.1"/>
    </source>
</evidence>
<dbReference type="Gene3D" id="3.90.226.10">
    <property type="entry name" value="2-enoyl-CoA Hydratase, Chain A, domain 1"/>
    <property type="match status" value="1"/>
</dbReference>
<dbReference type="EMBL" id="CP015079">
    <property type="protein sequence ID" value="ANH36623.1"/>
    <property type="molecule type" value="Genomic_DNA"/>
</dbReference>
<accession>A0A1A9GG77</accession>
<dbReference type="EC" id="5.3.3.18" evidence="2"/>
<dbReference type="InterPro" id="IPR001753">
    <property type="entry name" value="Enoyl-CoA_hydra/iso"/>
</dbReference>
<dbReference type="InterPro" id="IPR014748">
    <property type="entry name" value="Enoyl-CoA_hydra_C"/>
</dbReference>
<dbReference type="Pfam" id="PF00378">
    <property type="entry name" value="ECH_1"/>
    <property type="match status" value="2"/>
</dbReference>
<organism evidence="2 3">
    <name type="scientific">Nocardioides dokdonensis FR1436</name>
    <dbReference type="NCBI Taxonomy" id="1300347"/>
    <lineage>
        <taxon>Bacteria</taxon>
        <taxon>Bacillati</taxon>
        <taxon>Actinomycetota</taxon>
        <taxon>Actinomycetes</taxon>
        <taxon>Propionibacteriales</taxon>
        <taxon>Nocardioidaceae</taxon>
        <taxon>Nocardioides</taxon>
    </lineage>
</organism>
<dbReference type="SUPFAM" id="SSF52096">
    <property type="entry name" value="ClpP/crotonase"/>
    <property type="match status" value="1"/>
</dbReference>